<reference evidence="1 2" key="1">
    <citation type="journal article" date="2011" name="Stand. Genomic Sci.">
        <title>Complete genome sequence of the hyperthermophilic chemolithoautotroph Pyrolobus fumarii type strain (1A).</title>
        <authorList>
            <person name="Anderson I."/>
            <person name="Goker M."/>
            <person name="Nolan M."/>
            <person name="Lucas S."/>
            <person name="Hammon N."/>
            <person name="Deshpande S."/>
            <person name="Cheng J.F."/>
            <person name="Tapia R."/>
            <person name="Han C."/>
            <person name="Goodwin L."/>
            <person name="Pitluck S."/>
            <person name="Huntemann M."/>
            <person name="Liolios K."/>
            <person name="Ivanova N."/>
            <person name="Pagani I."/>
            <person name="Mavromatis K."/>
            <person name="Ovchinikova G."/>
            <person name="Pati A."/>
            <person name="Chen A."/>
            <person name="Palaniappan K."/>
            <person name="Land M."/>
            <person name="Hauser L."/>
            <person name="Brambilla E.M."/>
            <person name="Huber H."/>
            <person name="Yasawong M."/>
            <person name="Rohde M."/>
            <person name="Spring S."/>
            <person name="Abt B."/>
            <person name="Sikorski J."/>
            <person name="Wirth R."/>
            <person name="Detter J.C."/>
            <person name="Woyke T."/>
            <person name="Bristow J."/>
            <person name="Eisen J.A."/>
            <person name="Markowitz V."/>
            <person name="Hugenholtz P."/>
            <person name="Kyrpides N.C."/>
            <person name="Klenk H.P."/>
            <person name="Lapidus A."/>
        </authorList>
    </citation>
    <scope>NUCLEOTIDE SEQUENCE [LARGE SCALE GENOMIC DNA]</scope>
    <source>
        <strain evidence="2">DSM 11204 / 1A</strain>
    </source>
</reference>
<dbReference type="STRING" id="694429.Pyrfu_0320"/>
<dbReference type="eggNOG" id="arCOG02270">
    <property type="taxonomic scope" value="Archaea"/>
</dbReference>
<sequence length="122" mass="13783">MYYYRGLSVMNAGLSSLLDLSSSPRSYRWAGCPRQITGRWLQRVCAKLRVVVEYDREADAAYIRLGEGRVAETMEVEPGVLLDLDDEGRVIGVEVLEASVRLGRVLSRLEELTVKARTDYQV</sequence>
<organism evidence="1 2">
    <name type="scientific">Pyrolobus fumarii (strain DSM 11204 / 1A)</name>
    <dbReference type="NCBI Taxonomy" id="694429"/>
    <lineage>
        <taxon>Archaea</taxon>
        <taxon>Thermoproteota</taxon>
        <taxon>Thermoprotei</taxon>
        <taxon>Desulfurococcales</taxon>
        <taxon>Pyrodictiaceae</taxon>
        <taxon>Pyrolobus</taxon>
    </lineage>
</organism>
<accession>G0EFM1</accession>
<protein>
    <recommendedName>
        <fullName evidence="3">DUF2283 domain-containing protein</fullName>
    </recommendedName>
</protein>
<keyword evidence="2" id="KW-1185">Reference proteome</keyword>
<evidence type="ECO:0000313" key="1">
    <source>
        <dbReference type="EMBL" id="AEM38192.1"/>
    </source>
</evidence>
<dbReference type="PANTHER" id="PTHR37029:SF1">
    <property type="entry name" value="SSR1768 PROTEIN"/>
    <property type="match status" value="1"/>
</dbReference>
<evidence type="ECO:0008006" key="3">
    <source>
        <dbReference type="Google" id="ProtNLM"/>
    </source>
</evidence>
<dbReference type="Pfam" id="PF10049">
    <property type="entry name" value="DUF2283"/>
    <property type="match status" value="1"/>
</dbReference>
<dbReference type="Proteomes" id="UP000001037">
    <property type="component" value="Chromosome"/>
</dbReference>
<dbReference type="InParanoid" id="G0EFM1"/>
<dbReference type="EMBL" id="CP002838">
    <property type="protein sequence ID" value="AEM38192.1"/>
    <property type="molecule type" value="Genomic_DNA"/>
</dbReference>
<proteinExistence type="predicted"/>
<dbReference type="KEGG" id="pfm:Pyrfu_0320"/>
<gene>
    <name evidence="1" type="ordered locus">Pyrfu_0320</name>
</gene>
<name>G0EFM1_PYRF1</name>
<evidence type="ECO:0000313" key="2">
    <source>
        <dbReference type="Proteomes" id="UP000001037"/>
    </source>
</evidence>
<dbReference type="PANTHER" id="PTHR37029">
    <property type="entry name" value="SSR1768 PROTEIN"/>
    <property type="match status" value="1"/>
</dbReference>
<dbReference type="InterPro" id="IPR019270">
    <property type="entry name" value="DUF2283"/>
</dbReference>
<dbReference type="AlphaFoldDB" id="G0EFM1"/>
<dbReference type="HOGENOM" id="CLU_2021588_0_0_2"/>